<evidence type="ECO:0000256" key="7">
    <source>
        <dbReference type="SAM" id="MobiDB-lite"/>
    </source>
</evidence>
<feature type="domain" description="PhoH-like protein" evidence="8">
    <location>
        <begin position="96"/>
        <end position="300"/>
    </location>
</feature>
<comment type="subcellular location">
    <subcellularLocation>
        <location evidence="1">Cytoplasm</location>
    </subcellularLocation>
</comment>
<evidence type="ECO:0000259" key="8">
    <source>
        <dbReference type="Pfam" id="PF02562"/>
    </source>
</evidence>
<evidence type="ECO:0000256" key="2">
    <source>
        <dbReference type="ARBA" id="ARBA00010393"/>
    </source>
</evidence>
<reference evidence="9" key="1">
    <citation type="journal article" date="2020" name="Nature">
        <title>Giant virus diversity and host interactions through global metagenomics.</title>
        <authorList>
            <person name="Schulz F."/>
            <person name="Roux S."/>
            <person name="Paez-Espino D."/>
            <person name="Jungbluth S."/>
            <person name="Walsh D.A."/>
            <person name="Denef V.J."/>
            <person name="McMahon K.D."/>
            <person name="Konstantinidis K.T."/>
            <person name="Eloe-Fadrosh E.A."/>
            <person name="Kyrpides N.C."/>
            <person name="Woyke T."/>
        </authorList>
    </citation>
    <scope>NUCLEOTIDE SEQUENCE</scope>
    <source>
        <strain evidence="9">GVMAG-M-3300021375-17</strain>
    </source>
</reference>
<dbReference type="SUPFAM" id="SSF52540">
    <property type="entry name" value="P-loop containing nucleoside triphosphate hydrolases"/>
    <property type="match status" value="1"/>
</dbReference>
<name>A0A6C0CMA8_9ZZZZ</name>
<dbReference type="GO" id="GO:0005524">
    <property type="term" value="F:ATP binding"/>
    <property type="evidence" value="ECO:0007669"/>
    <property type="project" value="UniProtKB-KW"/>
</dbReference>
<accession>A0A6C0CMA8</accession>
<organism evidence="9">
    <name type="scientific">viral metagenome</name>
    <dbReference type="NCBI Taxonomy" id="1070528"/>
    <lineage>
        <taxon>unclassified sequences</taxon>
        <taxon>metagenomes</taxon>
        <taxon>organismal metagenomes</taxon>
    </lineage>
</organism>
<evidence type="ECO:0000256" key="5">
    <source>
        <dbReference type="ARBA" id="ARBA00022840"/>
    </source>
</evidence>
<dbReference type="InterPro" id="IPR051451">
    <property type="entry name" value="PhoH2-like"/>
</dbReference>
<dbReference type="EMBL" id="MN739454">
    <property type="protein sequence ID" value="QHT05433.1"/>
    <property type="molecule type" value="Genomic_DNA"/>
</dbReference>
<protein>
    <recommendedName>
        <fullName evidence="6">PhoH-like protein</fullName>
    </recommendedName>
</protein>
<dbReference type="Gene3D" id="3.40.50.300">
    <property type="entry name" value="P-loop containing nucleotide triphosphate hydrolases"/>
    <property type="match status" value="1"/>
</dbReference>
<dbReference type="PANTHER" id="PTHR30473">
    <property type="entry name" value="PROTEIN PHOH"/>
    <property type="match status" value="1"/>
</dbReference>
<proteinExistence type="inferred from homology"/>
<feature type="compositionally biased region" description="Polar residues" evidence="7">
    <location>
        <begin position="303"/>
        <end position="316"/>
    </location>
</feature>
<feature type="compositionally biased region" description="Basic and acidic residues" evidence="7">
    <location>
        <begin position="317"/>
        <end position="329"/>
    </location>
</feature>
<evidence type="ECO:0000256" key="3">
    <source>
        <dbReference type="ARBA" id="ARBA00022490"/>
    </source>
</evidence>
<dbReference type="Pfam" id="PF02562">
    <property type="entry name" value="PhoH"/>
    <property type="match status" value="1"/>
</dbReference>
<keyword evidence="5" id="KW-0067">ATP-binding</keyword>
<dbReference type="InterPro" id="IPR027417">
    <property type="entry name" value="P-loop_NTPase"/>
</dbReference>
<keyword evidence="4" id="KW-0547">Nucleotide-binding</keyword>
<comment type="similarity">
    <text evidence="2">Belongs to the PhoH family.</text>
</comment>
<dbReference type="InterPro" id="IPR003714">
    <property type="entry name" value="PhoH"/>
</dbReference>
<feature type="region of interest" description="Disordered" evidence="7">
    <location>
        <begin position="303"/>
        <end position="329"/>
    </location>
</feature>
<keyword evidence="3" id="KW-0963">Cytoplasm</keyword>
<evidence type="ECO:0000256" key="1">
    <source>
        <dbReference type="ARBA" id="ARBA00004496"/>
    </source>
</evidence>
<evidence type="ECO:0000256" key="6">
    <source>
        <dbReference type="ARBA" id="ARBA00039970"/>
    </source>
</evidence>
<evidence type="ECO:0000313" key="9">
    <source>
        <dbReference type="EMBL" id="QHT05433.1"/>
    </source>
</evidence>
<evidence type="ECO:0000256" key="4">
    <source>
        <dbReference type="ARBA" id="ARBA00022741"/>
    </source>
</evidence>
<dbReference type="AlphaFoldDB" id="A0A6C0CMA8"/>
<dbReference type="GO" id="GO:0005829">
    <property type="term" value="C:cytosol"/>
    <property type="evidence" value="ECO:0007669"/>
    <property type="project" value="TreeGrafter"/>
</dbReference>
<dbReference type="PANTHER" id="PTHR30473:SF1">
    <property type="entry name" value="PHOH-LIKE PROTEIN"/>
    <property type="match status" value="1"/>
</dbReference>
<sequence>MKLVPNHLNRLSTDHKTLENIMNSNIQSHSKNSKKGRKQKKLNEKEIMYLFGNDNDDRDQYINQYSPTTTTISRSYENIIHMSNKEISYFESKFHRPKNISQENYVRLLKNKQKKIVVANGPAGTGKTLFATEFGVKYFNTNMYERLIFTRPSVSVDEDLGYLPGTLEEKMAPWIRPIYDILYRFFHPKEVTRMIEERIIEIAPLGYMRGRTFQNSWIVADEMQNSTVSQMKMLMTRLGENSRLIITGDLDQHDKSTEVNGLEDFLGRFKNKRSSSITSFEFERNDIQREEVVKEVLEIYGSENTPDYSSESSTIHDSVESTSEHDTDF</sequence>